<organism evidence="2 3">
    <name type="scientific">Aliikangiella coralliicola</name>
    <dbReference type="NCBI Taxonomy" id="2592383"/>
    <lineage>
        <taxon>Bacteria</taxon>
        <taxon>Pseudomonadati</taxon>
        <taxon>Pseudomonadota</taxon>
        <taxon>Gammaproteobacteria</taxon>
        <taxon>Oceanospirillales</taxon>
        <taxon>Pleioneaceae</taxon>
        <taxon>Aliikangiella</taxon>
    </lineage>
</organism>
<dbReference type="RefSeq" id="WP_142893022.1">
    <property type="nucleotide sequence ID" value="NZ_ML660162.1"/>
</dbReference>
<evidence type="ECO:0000256" key="1">
    <source>
        <dbReference type="SAM" id="Phobius"/>
    </source>
</evidence>
<comment type="caution">
    <text evidence="2">The sequence shown here is derived from an EMBL/GenBank/DDBJ whole genome shotgun (WGS) entry which is preliminary data.</text>
</comment>
<accession>A0A545UGA7</accession>
<sequence length="144" mass="15076">MHKPKGAGGTSGGVGRYLIGLIMMSVGGYLFLSKIMVTTGAFSRGFGMGTHLYSIGGGFGVTGGMILIPFFIGIVMIFWNSKNILGWLLSGLSIVALIAGIIANIRMTLVPMSAFDIIVLIVLMAGGAGMFFSSLKNFDSEGQQ</sequence>
<proteinExistence type="predicted"/>
<feature type="transmembrane region" description="Helical" evidence="1">
    <location>
        <begin position="117"/>
        <end position="135"/>
    </location>
</feature>
<feature type="transmembrane region" description="Helical" evidence="1">
    <location>
        <begin position="84"/>
        <end position="105"/>
    </location>
</feature>
<keyword evidence="1" id="KW-0472">Membrane</keyword>
<dbReference type="Proteomes" id="UP000315439">
    <property type="component" value="Unassembled WGS sequence"/>
</dbReference>
<protein>
    <submittedName>
        <fullName evidence="2">Uncharacterized protein</fullName>
    </submittedName>
</protein>
<reference evidence="2 3" key="1">
    <citation type="submission" date="2019-07" db="EMBL/GenBank/DDBJ databases">
        <title>Draft genome for Aliikangiella sp. M105.</title>
        <authorList>
            <person name="Wang G."/>
        </authorList>
    </citation>
    <scope>NUCLEOTIDE SEQUENCE [LARGE SCALE GENOMIC DNA]</scope>
    <source>
        <strain evidence="2 3">M105</strain>
    </source>
</reference>
<dbReference type="EMBL" id="VIKS01000004">
    <property type="protein sequence ID" value="TQV88514.1"/>
    <property type="molecule type" value="Genomic_DNA"/>
</dbReference>
<dbReference type="AlphaFoldDB" id="A0A545UGA7"/>
<feature type="transmembrane region" description="Helical" evidence="1">
    <location>
        <begin position="14"/>
        <end position="32"/>
    </location>
</feature>
<gene>
    <name evidence="2" type="ORF">FLL46_08305</name>
</gene>
<dbReference type="OrthoDB" id="5421573at2"/>
<keyword evidence="1" id="KW-1133">Transmembrane helix</keyword>
<evidence type="ECO:0000313" key="2">
    <source>
        <dbReference type="EMBL" id="TQV88514.1"/>
    </source>
</evidence>
<evidence type="ECO:0000313" key="3">
    <source>
        <dbReference type="Proteomes" id="UP000315439"/>
    </source>
</evidence>
<keyword evidence="1" id="KW-0812">Transmembrane</keyword>
<name>A0A545UGA7_9GAMM</name>
<keyword evidence="3" id="KW-1185">Reference proteome</keyword>
<feature type="transmembrane region" description="Helical" evidence="1">
    <location>
        <begin position="52"/>
        <end position="78"/>
    </location>
</feature>